<name>A0A1H4ISI7_9MICO</name>
<keyword evidence="3" id="KW-1185">Reference proteome</keyword>
<dbReference type="RefSeq" id="WP_176980684.1">
    <property type="nucleotide sequence ID" value="NZ_FNRY01000001.1"/>
</dbReference>
<proteinExistence type="predicted"/>
<protein>
    <submittedName>
        <fullName evidence="2">Putative cell wall binding repeat 2</fullName>
    </submittedName>
</protein>
<evidence type="ECO:0000313" key="3">
    <source>
        <dbReference type="Proteomes" id="UP000199183"/>
    </source>
</evidence>
<dbReference type="InterPro" id="IPR051922">
    <property type="entry name" value="Bact_Sporulation_Assoc"/>
</dbReference>
<organism evidence="2 3">
    <name type="scientific">Paramicrobacterium humi</name>
    <dbReference type="NCBI Taxonomy" id="640635"/>
    <lineage>
        <taxon>Bacteria</taxon>
        <taxon>Bacillati</taxon>
        <taxon>Actinomycetota</taxon>
        <taxon>Actinomycetes</taxon>
        <taxon>Micrococcales</taxon>
        <taxon>Microbacteriaceae</taxon>
        <taxon>Paramicrobacterium</taxon>
    </lineage>
</organism>
<dbReference type="Pfam" id="PF04122">
    <property type="entry name" value="CW_binding_2"/>
    <property type="match status" value="3"/>
</dbReference>
<dbReference type="EMBL" id="FNRY01000001">
    <property type="protein sequence ID" value="SEB37030.1"/>
    <property type="molecule type" value="Genomic_DNA"/>
</dbReference>
<evidence type="ECO:0000256" key="1">
    <source>
        <dbReference type="SAM" id="SignalP"/>
    </source>
</evidence>
<gene>
    <name evidence="2" type="ORF">SAMN04489806_0226</name>
</gene>
<feature type="signal peptide" evidence="1">
    <location>
        <begin position="1"/>
        <end position="34"/>
    </location>
</feature>
<dbReference type="Proteomes" id="UP000199183">
    <property type="component" value="Unassembled WGS sequence"/>
</dbReference>
<feature type="chain" id="PRO_5011633537" evidence="1">
    <location>
        <begin position="35"/>
        <end position="578"/>
    </location>
</feature>
<reference evidence="2 3" key="1">
    <citation type="submission" date="2016-10" db="EMBL/GenBank/DDBJ databases">
        <authorList>
            <person name="de Groot N.N."/>
        </authorList>
    </citation>
    <scope>NUCLEOTIDE SEQUENCE [LARGE SCALE GENOMIC DNA]</scope>
    <source>
        <strain evidence="2 3">DSM 21799</strain>
    </source>
</reference>
<keyword evidence="1" id="KW-0732">Signal</keyword>
<dbReference type="PANTHER" id="PTHR30032:SF8">
    <property type="entry name" value="GERMINATION-SPECIFIC N-ACETYLMURAMOYL-L-ALANINE AMIDASE"/>
    <property type="match status" value="1"/>
</dbReference>
<accession>A0A1H4ISI7</accession>
<dbReference type="STRING" id="640635.SAMN04489806_0226"/>
<dbReference type="InterPro" id="IPR007253">
    <property type="entry name" value="Cell_wall-bd_2"/>
</dbReference>
<evidence type="ECO:0000313" key="2">
    <source>
        <dbReference type="EMBL" id="SEB37030.1"/>
    </source>
</evidence>
<dbReference type="Gene3D" id="3.40.50.12090">
    <property type="match status" value="2"/>
</dbReference>
<dbReference type="AlphaFoldDB" id="A0A1H4ISI7"/>
<sequence length="578" mass="60869">MKLSRTRKWVLPAALATAIATGAATLLPASSATAATYNFTLPPVTDTFVDYQYQDASLTSVPSKSETLTFLLPEKATGDDYRLMFMSVDDAANEQIVSSFDSASRVLTVTLPANFFENFPLEDGWDAYTFRIDSYDGEDYSTSFSGDIFPTEGSGAAATIDLAIANATGTSTSESRVDETAKFVGSNDTIKIKAPAGFWKKSSTGSTYAYLMSNSGNIEDDRFTDTVVSSKGDLLTVSLPQDLKSGGLYELEASVYDMATNKSVFVNVRFSLEVKKSAFNRLYGADRFDTSVSLSRHAHNFSEEGKTRRVYVATGFDYPDALSAAALAGSDDAPLLLVEKGKIPASVKKELLRQWPDEIVVVGGTGVISATVQKQLGQYAPKVTRVTGADRYATSQGLAKRFAKADTAFIATGRDFPDALAAGAAAGSIDAPVVLVDGAKKSVTASTSQLLKSLKVKNVVVAGGTGVVSSGISAQLQKAGYKVSRLSGADRYATANAINAKYFSKAKSAYIATGLSFADALAGSATAGAKDAPLFVTRPTCMPSSVKSTITKQKPSEIFVLGGPTVVSNAAGILTSCK</sequence>
<dbReference type="PANTHER" id="PTHR30032">
    <property type="entry name" value="N-ACETYLMURAMOYL-L-ALANINE AMIDASE-RELATED"/>
    <property type="match status" value="1"/>
</dbReference>